<organism evidence="1 2">
    <name type="scientific">Azospirillum oleiclasticum</name>
    <dbReference type="NCBI Taxonomy" id="2735135"/>
    <lineage>
        <taxon>Bacteria</taxon>
        <taxon>Pseudomonadati</taxon>
        <taxon>Pseudomonadota</taxon>
        <taxon>Alphaproteobacteria</taxon>
        <taxon>Rhodospirillales</taxon>
        <taxon>Azospirillaceae</taxon>
        <taxon>Azospirillum</taxon>
    </lineage>
</organism>
<gene>
    <name evidence="1" type="ORF">HND93_09415</name>
</gene>
<dbReference type="RefSeq" id="WP_180281686.1">
    <property type="nucleotide sequence ID" value="NZ_JABFDB010000004.1"/>
</dbReference>
<dbReference type="Proteomes" id="UP000584642">
    <property type="component" value="Unassembled WGS sequence"/>
</dbReference>
<evidence type="ECO:0000313" key="1">
    <source>
        <dbReference type="EMBL" id="NYZ19931.1"/>
    </source>
</evidence>
<reference evidence="1 2" key="1">
    <citation type="submission" date="2020-05" db="EMBL/GenBank/DDBJ databases">
        <title>Azospirillum oleiclasticum sp. nov, a nitrogen-fixing and heavy crude oil-emulsifying bacterium isolated from the crude oil of Yumen Oilfield.</title>
        <authorList>
            <person name="Wu D."/>
            <person name="Cai M."/>
            <person name="Zhang X."/>
        </authorList>
    </citation>
    <scope>NUCLEOTIDE SEQUENCE [LARGE SCALE GENOMIC DNA]</scope>
    <source>
        <strain evidence="1 2">ROY-1-1-2</strain>
    </source>
</reference>
<evidence type="ECO:0000313" key="2">
    <source>
        <dbReference type="Proteomes" id="UP000584642"/>
    </source>
</evidence>
<name>A0ABX2T6K8_9PROT</name>
<accession>A0ABX2T6K8</accession>
<proteinExistence type="predicted"/>
<comment type="caution">
    <text evidence="1">The sequence shown here is derived from an EMBL/GenBank/DDBJ whole genome shotgun (WGS) entry which is preliminary data.</text>
</comment>
<protein>
    <submittedName>
        <fullName evidence="1">Uncharacterized protein</fullName>
    </submittedName>
</protein>
<sequence>MSNTVAAIRRGDLYALLALCSDADLDPLVACIAEALPDAFEAEDTYRRHRPRHSLYHRLIGDALRRCGDSPDVGAVRGEGPTYDALVIDVCRKLDVPHVPGNTAENELNLLTLYLGQPMAALEPGDEAAALARARNEASSNAATVGSAAREGASALLSHARHLRGRLAALNPDEVAPALTKAREVTDKVSAAATTATGAANALLSRLGGRMTTLAPGGEPAIVAKAAAGAAAGAASFLSRAVSGQLEQAVSGFRLTEPLFKATVPCVLHIAFLRKKHLDRLAAAADTTPATPTRPVRADGTATAVAAASDQSPGTALIIGASAGKPVLSLTRVSEPSPRTWHPIGESDDSIARLNPLLPAVPSLATALEMARTHYMEVMVDGSLVQANGGGFRGWVQGADGKIVEQARLFDASTLSNLVNATALFQIASVAVAQKHLADISRKLSAIKAAVDRIQRFQNNERRSVLTGAIRYFEQIAPSVLAGELSDGIRHQIERHEAQLLQVQEHLLEDIRHESHAIRMVKDSGLGSKGMQDAIRAHQDLLADLYGQLFLCIRARACGWQLLQVFPGEAGLKDSRRRSILEALGTLDRNGDLLRDTDRSMRDKVKTLSSFWNSAATLNQRKLDLLAWNGRLMAEVVACKEQIGEDIRAAEAMSAERLQPVRLMLKLDGDRIAATCPA</sequence>
<dbReference type="EMBL" id="JABFDB010000004">
    <property type="protein sequence ID" value="NYZ19931.1"/>
    <property type="molecule type" value="Genomic_DNA"/>
</dbReference>
<keyword evidence="2" id="KW-1185">Reference proteome</keyword>